<dbReference type="PANTHER" id="PTHR43031:SF1">
    <property type="entry name" value="PYRIDINE NUCLEOTIDE-DISULPHIDE OXIDOREDUCTASE"/>
    <property type="match status" value="1"/>
</dbReference>
<dbReference type="SMART" id="SM00450">
    <property type="entry name" value="RHOD"/>
    <property type="match status" value="1"/>
</dbReference>
<dbReference type="RefSeq" id="WP_208831665.1">
    <property type="nucleotide sequence ID" value="NZ_CP072110.1"/>
</dbReference>
<dbReference type="InterPro" id="IPR050229">
    <property type="entry name" value="GlpE_sulfurtransferase"/>
</dbReference>
<gene>
    <name evidence="2" type="ORF">J1N51_12920</name>
</gene>
<organism evidence="2 3">
    <name type="scientific">Psychrosphaera ytuae</name>
    <dbReference type="NCBI Taxonomy" id="2820710"/>
    <lineage>
        <taxon>Bacteria</taxon>
        <taxon>Pseudomonadati</taxon>
        <taxon>Pseudomonadota</taxon>
        <taxon>Gammaproteobacteria</taxon>
        <taxon>Alteromonadales</taxon>
        <taxon>Pseudoalteromonadaceae</taxon>
        <taxon>Psychrosphaera</taxon>
    </lineage>
</organism>
<dbReference type="PROSITE" id="PS50206">
    <property type="entry name" value="RHODANESE_3"/>
    <property type="match status" value="1"/>
</dbReference>
<dbReference type="SUPFAM" id="SSF52821">
    <property type="entry name" value="Rhodanese/Cell cycle control phosphatase"/>
    <property type="match status" value="1"/>
</dbReference>
<accession>A0A975DBB0</accession>
<evidence type="ECO:0000259" key="1">
    <source>
        <dbReference type="PROSITE" id="PS50206"/>
    </source>
</evidence>
<dbReference type="Gene3D" id="3.40.250.10">
    <property type="entry name" value="Rhodanese-like domain"/>
    <property type="match status" value="1"/>
</dbReference>
<dbReference type="AlphaFoldDB" id="A0A975DBB0"/>
<dbReference type="EMBL" id="CP072110">
    <property type="protein sequence ID" value="QTH63609.1"/>
    <property type="molecule type" value="Genomic_DNA"/>
</dbReference>
<feature type="domain" description="Rhodanese" evidence="1">
    <location>
        <begin position="51"/>
        <end position="140"/>
    </location>
</feature>
<protein>
    <submittedName>
        <fullName evidence="2">Rhodanese-like domain-containing protein</fullName>
    </submittedName>
</protein>
<dbReference type="InterPro" id="IPR036873">
    <property type="entry name" value="Rhodanese-like_dom_sf"/>
</dbReference>
<evidence type="ECO:0000313" key="3">
    <source>
        <dbReference type="Proteomes" id="UP000682739"/>
    </source>
</evidence>
<dbReference type="CDD" id="cd00158">
    <property type="entry name" value="RHOD"/>
    <property type="match status" value="1"/>
</dbReference>
<dbReference type="InterPro" id="IPR001763">
    <property type="entry name" value="Rhodanese-like_dom"/>
</dbReference>
<evidence type="ECO:0000313" key="2">
    <source>
        <dbReference type="EMBL" id="QTH63609.1"/>
    </source>
</evidence>
<dbReference type="KEGG" id="psym:J1N51_12920"/>
<dbReference type="Pfam" id="PF00581">
    <property type="entry name" value="Rhodanese"/>
    <property type="match status" value="1"/>
</dbReference>
<keyword evidence="3" id="KW-1185">Reference proteome</keyword>
<reference evidence="2" key="1">
    <citation type="submission" date="2021-03" db="EMBL/GenBank/DDBJ databases">
        <title>Description of Psychrosphaera ytuae sp. nov. isolated from deep sea sediment of South China Sea.</title>
        <authorList>
            <person name="Zhang J."/>
            <person name="Xu X.-D."/>
        </authorList>
    </citation>
    <scope>NUCLEOTIDE SEQUENCE</scope>
    <source>
        <strain evidence="2">MTZ26</strain>
    </source>
</reference>
<proteinExistence type="predicted"/>
<sequence length="148" mass="16018">MTKSTHHLGGVLVVFFALLLSVFSSTSVAGNSVKKTEAEVAKISPEELLANRGDYFVLDVRTLGEFAIGHIEGAANISHRDIADQIDKLKGISKPIVVHCRSGKRAAEAEATLLQNGITNLRHLEGDMIGWKEKELPLVRGTSQPEGF</sequence>
<dbReference type="Proteomes" id="UP000682739">
    <property type="component" value="Chromosome"/>
</dbReference>
<dbReference type="PANTHER" id="PTHR43031">
    <property type="entry name" value="FAD-DEPENDENT OXIDOREDUCTASE"/>
    <property type="match status" value="1"/>
</dbReference>
<name>A0A975DBB0_9GAMM</name>